<dbReference type="SMART" id="SM00052">
    <property type="entry name" value="EAL"/>
    <property type="match status" value="1"/>
</dbReference>
<organism evidence="12 13">
    <name type="scientific">Methylophaga lonarensis MPL</name>
    <dbReference type="NCBI Taxonomy" id="1286106"/>
    <lineage>
        <taxon>Bacteria</taxon>
        <taxon>Pseudomonadati</taxon>
        <taxon>Pseudomonadota</taxon>
        <taxon>Gammaproteobacteria</taxon>
        <taxon>Thiotrichales</taxon>
        <taxon>Piscirickettsiaceae</taxon>
        <taxon>Methylophaga</taxon>
    </lineage>
</organism>
<feature type="transmembrane region" description="Helical" evidence="6">
    <location>
        <begin position="253"/>
        <end position="274"/>
    </location>
</feature>
<dbReference type="InterPro" id="IPR001633">
    <property type="entry name" value="EAL_dom"/>
</dbReference>
<dbReference type="CDD" id="cd01948">
    <property type="entry name" value="EAL"/>
    <property type="match status" value="1"/>
</dbReference>
<protein>
    <submittedName>
        <fullName evidence="12">Diguanylate cyclase/phosphodiesterase (GGDEF &amp; EAL domains) with PAS/PAC sensor(S)</fullName>
    </submittedName>
</protein>
<evidence type="ECO:0000259" key="11">
    <source>
        <dbReference type="PROSITE" id="PS50887"/>
    </source>
</evidence>
<dbReference type="PANTHER" id="PTHR44757:SF2">
    <property type="entry name" value="BIOFILM ARCHITECTURE MAINTENANCE PROTEIN MBAA"/>
    <property type="match status" value="1"/>
</dbReference>
<feature type="domain" description="PAS" evidence="7">
    <location>
        <begin position="279"/>
        <end position="323"/>
    </location>
</feature>
<feature type="domain" description="PAC" evidence="8">
    <location>
        <begin position="477"/>
        <end position="529"/>
    </location>
</feature>
<dbReference type="PROSITE" id="PS50883">
    <property type="entry name" value="EAL"/>
    <property type="match status" value="1"/>
</dbReference>
<dbReference type="SMART" id="SM01079">
    <property type="entry name" value="CHASE"/>
    <property type="match status" value="1"/>
</dbReference>
<keyword evidence="4 6" id="KW-1133">Transmembrane helix</keyword>
<dbReference type="PROSITE" id="PS50113">
    <property type="entry name" value="PAC"/>
    <property type="match status" value="1"/>
</dbReference>
<dbReference type="InterPro" id="IPR043128">
    <property type="entry name" value="Rev_trsase/Diguanyl_cyclase"/>
</dbReference>
<dbReference type="Pfam" id="PF03924">
    <property type="entry name" value="CHASE"/>
    <property type="match status" value="1"/>
</dbReference>
<dbReference type="GO" id="GO:0007165">
    <property type="term" value="P:signal transduction"/>
    <property type="evidence" value="ECO:0007669"/>
    <property type="project" value="UniProtKB-ARBA"/>
</dbReference>
<dbReference type="PATRIC" id="fig|1286106.3.peg.2229"/>
<dbReference type="Proteomes" id="UP000012019">
    <property type="component" value="Unassembled WGS sequence"/>
</dbReference>
<dbReference type="PROSITE" id="PS50887">
    <property type="entry name" value="GGDEF"/>
    <property type="match status" value="1"/>
</dbReference>
<dbReference type="InterPro" id="IPR035965">
    <property type="entry name" value="PAS-like_dom_sf"/>
</dbReference>
<comment type="caution">
    <text evidence="12">The sequence shown here is derived from an EMBL/GenBank/DDBJ whole genome shotgun (WGS) entry which is preliminary data.</text>
</comment>
<evidence type="ECO:0000256" key="4">
    <source>
        <dbReference type="ARBA" id="ARBA00022989"/>
    </source>
</evidence>
<dbReference type="CDD" id="cd00130">
    <property type="entry name" value="PAS"/>
    <property type="match status" value="2"/>
</dbReference>
<keyword evidence="5 6" id="KW-0472">Membrane</keyword>
<dbReference type="Pfam" id="PF00563">
    <property type="entry name" value="EAL"/>
    <property type="match status" value="1"/>
</dbReference>
<dbReference type="eggNOG" id="COG3452">
    <property type="taxonomic scope" value="Bacteria"/>
</dbReference>
<keyword evidence="13" id="KW-1185">Reference proteome</keyword>
<evidence type="ECO:0000259" key="9">
    <source>
        <dbReference type="PROSITE" id="PS50839"/>
    </source>
</evidence>
<sequence>MVAVIGVLLLVGAIYVNHLLQQRHMTSLVTETQQSLSHFHNRLVTNLQGHIQTVRGLPAVFAVKPELTEAEFEVAMAHLFNEPLQLRNIAAAPEMVIRYMYPMQGNEAALGLDYRQVPEQFEAAERARINRELVLAGPLELFQGGVGLITRIPVFLKNEHGEEYFWGLISAVIDAEQFFQASGLIASQMPVEMAIRGKDGLGESGEVFWGDAALFEQPVMLMDLQLPEGHWQLAAQPLGGWELPARTAWQIRVLVFGVALIVFAVFLGFIRFMFAASLANLKFRKLIENSPVPYLMIDRQGHINFANQAFTDSYGYSAEQLVDLNQWWQKTTVSDVCRRLIADWIRSGNTSNSAGTIDNELTITCSNGQTRHALLSTSILKDTHSDELLLVIYDITLRKLAEEQQRFSARVFAQAHEGIMITDVHGVILDVNPAFCEITGYPREEVLGQTPALLKSGKHPPTFYALMWKDIQDQGYWQGEVWNRKKNGELYAELLTISALSDDHDEARHYVGLFSDITQSKQQQETLELMAHYDVLTKLPNRVLFADRFSQALAHSKRTDTWLGVCFLDLDNFKPVNDNYGHEVGDQLLVQVARRLDEIVRDEDTISRFGGDEFAILFRDLESYSQCELMLQRIHHALAKPYFINGQQIEISASSGVALYPQDDSDLDTLLRHADQTMYQAKLTGRNTYRLFNPEQNQQAIERHNLLVRLREALDAGEFELFYQPEVNMKTGAVVGVEALIRWRHPEKGLQAPITFLPALAGSTLENELGDWVIREALQQLQQWQDQGHKLLLSINIAAQHMQSKDFVSNLANRLSQYPKLKAGNVQLEILESSALGDVRAIGQVIKQCEALGVVIALDDFGTGYSSLTHLRHLAAQTIKIDQSFVRDMLDDPHDYTIVDGVIGLAKAFNRQLVAEGVETESHGMMLLMMGCELAQGYGIARPMPAQEVAGWLQNYQPNQQWLAFAAATLSSADRDLQLFQLTTRHWYQQLSQKLSEPKSEAAWPIIHAHECHCGVWLRRAKIEGLFDSDWLHSLKLAHSELHKAAERLKHASLHSDEPLTTRDIQGLDDAYQQLNETLERAVSDPES</sequence>
<dbReference type="SUPFAM" id="SSF55785">
    <property type="entry name" value="PYP-like sensor domain (PAS domain)"/>
    <property type="match status" value="2"/>
</dbReference>
<dbReference type="InterPro" id="IPR029787">
    <property type="entry name" value="Nucleotide_cyclase"/>
</dbReference>
<dbReference type="InterPro" id="IPR000700">
    <property type="entry name" value="PAS-assoc_C"/>
</dbReference>
<evidence type="ECO:0000256" key="5">
    <source>
        <dbReference type="ARBA" id="ARBA00023136"/>
    </source>
</evidence>
<dbReference type="InterPro" id="IPR006189">
    <property type="entry name" value="CHASE_dom"/>
</dbReference>
<dbReference type="InterPro" id="IPR000160">
    <property type="entry name" value="GGDEF_dom"/>
</dbReference>
<feature type="domain" description="PAS" evidence="7">
    <location>
        <begin position="404"/>
        <end position="450"/>
    </location>
</feature>
<evidence type="ECO:0000313" key="13">
    <source>
        <dbReference type="Proteomes" id="UP000012019"/>
    </source>
</evidence>
<feature type="domain" description="GGDEF" evidence="11">
    <location>
        <begin position="561"/>
        <end position="694"/>
    </location>
</feature>
<dbReference type="Pfam" id="PF13426">
    <property type="entry name" value="PAS_9"/>
    <property type="match status" value="2"/>
</dbReference>
<dbReference type="PROSITE" id="PS50112">
    <property type="entry name" value="PAS"/>
    <property type="match status" value="2"/>
</dbReference>
<feature type="domain" description="CHASE" evidence="9">
    <location>
        <begin position="93"/>
        <end position="234"/>
    </location>
</feature>
<evidence type="ECO:0000259" key="10">
    <source>
        <dbReference type="PROSITE" id="PS50883"/>
    </source>
</evidence>
<dbReference type="SMART" id="SM00091">
    <property type="entry name" value="PAS"/>
    <property type="match status" value="2"/>
</dbReference>
<keyword evidence="3 6" id="KW-0812">Transmembrane</keyword>
<dbReference type="FunFam" id="3.30.70.270:FF:000001">
    <property type="entry name" value="Diguanylate cyclase domain protein"/>
    <property type="match status" value="1"/>
</dbReference>
<dbReference type="CDD" id="cd01949">
    <property type="entry name" value="GGDEF"/>
    <property type="match status" value="1"/>
</dbReference>
<evidence type="ECO:0000256" key="6">
    <source>
        <dbReference type="SAM" id="Phobius"/>
    </source>
</evidence>
<dbReference type="Pfam" id="PF00990">
    <property type="entry name" value="GGDEF"/>
    <property type="match status" value="1"/>
</dbReference>
<dbReference type="NCBIfam" id="TIGR00229">
    <property type="entry name" value="sensory_box"/>
    <property type="match status" value="2"/>
</dbReference>
<accession>M7PPA7</accession>
<dbReference type="Gene3D" id="3.30.70.270">
    <property type="match status" value="1"/>
</dbReference>
<evidence type="ECO:0000313" key="12">
    <source>
        <dbReference type="EMBL" id="EMR12269.1"/>
    </source>
</evidence>
<dbReference type="Gene3D" id="3.30.450.350">
    <property type="entry name" value="CHASE domain"/>
    <property type="match status" value="1"/>
</dbReference>
<dbReference type="SUPFAM" id="SSF55073">
    <property type="entry name" value="Nucleotide cyclase"/>
    <property type="match status" value="1"/>
</dbReference>
<evidence type="ECO:0000256" key="1">
    <source>
        <dbReference type="ARBA" id="ARBA00001946"/>
    </source>
</evidence>
<dbReference type="Gene3D" id="3.20.20.450">
    <property type="entry name" value="EAL domain"/>
    <property type="match status" value="1"/>
</dbReference>
<dbReference type="PROSITE" id="PS50839">
    <property type="entry name" value="CHASE"/>
    <property type="match status" value="1"/>
</dbReference>
<gene>
    <name evidence="12" type="ORF">MPL1_11148</name>
</gene>
<dbReference type="GO" id="GO:0016020">
    <property type="term" value="C:membrane"/>
    <property type="evidence" value="ECO:0007669"/>
    <property type="project" value="UniProtKB-SubCell"/>
</dbReference>
<dbReference type="SUPFAM" id="SSF141868">
    <property type="entry name" value="EAL domain-like"/>
    <property type="match status" value="1"/>
</dbReference>
<name>M7PPA7_9GAMM</name>
<dbReference type="EMBL" id="APHR01000062">
    <property type="protein sequence ID" value="EMR12269.1"/>
    <property type="molecule type" value="Genomic_DNA"/>
</dbReference>
<evidence type="ECO:0000259" key="8">
    <source>
        <dbReference type="PROSITE" id="PS50113"/>
    </source>
</evidence>
<dbReference type="SMART" id="SM00086">
    <property type="entry name" value="PAC"/>
    <property type="match status" value="2"/>
</dbReference>
<comment type="subcellular location">
    <subcellularLocation>
        <location evidence="2">Membrane</location>
    </subcellularLocation>
</comment>
<comment type="cofactor">
    <cofactor evidence="1">
        <name>Mg(2+)</name>
        <dbReference type="ChEBI" id="CHEBI:18420"/>
    </cofactor>
</comment>
<dbReference type="AlphaFoldDB" id="M7PPA7"/>
<evidence type="ECO:0000256" key="2">
    <source>
        <dbReference type="ARBA" id="ARBA00004370"/>
    </source>
</evidence>
<dbReference type="NCBIfam" id="TIGR00254">
    <property type="entry name" value="GGDEF"/>
    <property type="match status" value="1"/>
</dbReference>
<dbReference type="InterPro" id="IPR001610">
    <property type="entry name" value="PAC"/>
</dbReference>
<feature type="domain" description="EAL" evidence="10">
    <location>
        <begin position="703"/>
        <end position="957"/>
    </location>
</feature>
<dbReference type="InterPro" id="IPR035919">
    <property type="entry name" value="EAL_sf"/>
</dbReference>
<dbReference type="InterPro" id="IPR052155">
    <property type="entry name" value="Biofilm_reg_signaling"/>
</dbReference>
<reference evidence="12 13" key="1">
    <citation type="journal article" date="2013" name="Genome Announc.">
        <title>Draft Genome Sequence of Methylophaga lonarensis MPLT, a Haloalkaliphilic (Non-Methane-Utilizing) Methylotroph.</title>
        <authorList>
            <person name="Shetty S.A."/>
            <person name="Marathe N.P."/>
            <person name="Munot H."/>
            <person name="Antony C.P."/>
            <person name="Dhotre D.P."/>
            <person name="Murrell J.C."/>
            <person name="Shouche Y.S."/>
        </authorList>
    </citation>
    <scope>NUCLEOTIDE SEQUENCE [LARGE SCALE GENOMIC DNA]</scope>
    <source>
        <strain evidence="12 13">MPL</strain>
    </source>
</reference>
<dbReference type="eggNOG" id="COG5001">
    <property type="taxonomic scope" value="Bacteria"/>
</dbReference>
<dbReference type="Gene3D" id="3.30.450.20">
    <property type="entry name" value="PAS domain"/>
    <property type="match status" value="2"/>
</dbReference>
<proteinExistence type="predicted"/>
<dbReference type="InterPro" id="IPR042240">
    <property type="entry name" value="CHASE_sf"/>
</dbReference>
<evidence type="ECO:0000256" key="3">
    <source>
        <dbReference type="ARBA" id="ARBA00022692"/>
    </source>
</evidence>
<dbReference type="InterPro" id="IPR000014">
    <property type="entry name" value="PAS"/>
</dbReference>
<dbReference type="PANTHER" id="PTHR44757">
    <property type="entry name" value="DIGUANYLATE CYCLASE DGCP"/>
    <property type="match status" value="1"/>
</dbReference>
<evidence type="ECO:0000259" key="7">
    <source>
        <dbReference type="PROSITE" id="PS50112"/>
    </source>
</evidence>
<dbReference type="SMART" id="SM00267">
    <property type="entry name" value="GGDEF"/>
    <property type="match status" value="1"/>
</dbReference>
<dbReference type="STRING" id="1286106.MPL1_11148"/>
<dbReference type="GO" id="GO:0003824">
    <property type="term" value="F:catalytic activity"/>
    <property type="evidence" value="ECO:0007669"/>
    <property type="project" value="UniProtKB-ARBA"/>
</dbReference>